<evidence type="ECO:0000313" key="4">
    <source>
        <dbReference type="Proteomes" id="UP001156601"/>
    </source>
</evidence>
<gene>
    <name evidence="3" type="ORF">GCM10007852_29020</name>
</gene>
<keyword evidence="4" id="KW-1185">Reference proteome</keyword>
<accession>A0AA37T125</accession>
<dbReference type="PANTHER" id="PTHR33608">
    <property type="entry name" value="BLL2464 PROTEIN"/>
    <property type="match status" value="1"/>
</dbReference>
<dbReference type="EMBL" id="BSOT01000007">
    <property type="protein sequence ID" value="GLR71994.1"/>
    <property type="molecule type" value="Genomic_DNA"/>
</dbReference>
<name>A0AA37T125_9ALTE</name>
<dbReference type="RefSeq" id="WP_284218354.1">
    <property type="nucleotide sequence ID" value="NZ_BSOT01000007.1"/>
</dbReference>
<comment type="caution">
    <text evidence="3">The sequence shown here is derived from an EMBL/GenBank/DDBJ whole genome shotgun (WGS) entry which is preliminary data.</text>
</comment>
<feature type="domain" description="DUF58" evidence="2">
    <location>
        <begin position="206"/>
        <end position="373"/>
    </location>
</feature>
<evidence type="ECO:0000259" key="2">
    <source>
        <dbReference type="Pfam" id="PF01882"/>
    </source>
</evidence>
<protein>
    <submittedName>
        <fullName evidence="3">Membrane protein</fullName>
    </submittedName>
</protein>
<evidence type="ECO:0000313" key="3">
    <source>
        <dbReference type="EMBL" id="GLR71994.1"/>
    </source>
</evidence>
<feature type="transmembrane region" description="Helical" evidence="1">
    <location>
        <begin position="36"/>
        <end position="56"/>
    </location>
</feature>
<feature type="transmembrane region" description="Helical" evidence="1">
    <location>
        <begin position="12"/>
        <end position="30"/>
    </location>
</feature>
<proteinExistence type="predicted"/>
<reference evidence="3" key="2">
    <citation type="submission" date="2023-01" db="EMBL/GenBank/DDBJ databases">
        <title>Draft genome sequence of Agaribacter marinus strain NBRC 110023.</title>
        <authorList>
            <person name="Sun Q."/>
            <person name="Mori K."/>
        </authorList>
    </citation>
    <scope>NUCLEOTIDE SEQUENCE</scope>
    <source>
        <strain evidence="3">NBRC 110023</strain>
    </source>
</reference>
<dbReference type="AlphaFoldDB" id="A0AA37T125"/>
<reference evidence="3" key="1">
    <citation type="journal article" date="2014" name="Int. J. Syst. Evol. Microbiol.">
        <title>Complete genome sequence of Corynebacterium casei LMG S-19264T (=DSM 44701T), isolated from a smear-ripened cheese.</title>
        <authorList>
            <consortium name="US DOE Joint Genome Institute (JGI-PGF)"/>
            <person name="Walter F."/>
            <person name="Albersmeier A."/>
            <person name="Kalinowski J."/>
            <person name="Ruckert C."/>
        </authorList>
    </citation>
    <scope>NUCLEOTIDE SEQUENCE</scope>
    <source>
        <strain evidence="3">NBRC 110023</strain>
    </source>
</reference>
<organism evidence="3 4">
    <name type="scientific">Agaribacter marinus</name>
    <dbReference type="NCBI Taxonomy" id="1431249"/>
    <lineage>
        <taxon>Bacteria</taxon>
        <taxon>Pseudomonadati</taxon>
        <taxon>Pseudomonadota</taxon>
        <taxon>Gammaproteobacteria</taxon>
        <taxon>Alteromonadales</taxon>
        <taxon>Alteromonadaceae</taxon>
        <taxon>Agaribacter</taxon>
    </lineage>
</organism>
<keyword evidence="1" id="KW-0472">Membrane</keyword>
<dbReference type="PANTHER" id="PTHR33608:SF3">
    <property type="entry name" value="SLR2013 PROTEIN"/>
    <property type="match status" value="1"/>
</dbReference>
<sequence length="443" mass="50966">MIGFRFRPSIPNLIYLGGLLLITLAVSLLSNTYENAMFILYALFLVFSIACIRDFLRVRHSPQLAIKRIVPNNVSLHRWQNVEVIFRNTSATTYAFTFSEHIPDTFEIEGRTKKLIINANEEALVAYRLKPNKRGEYVLNHIELCLHSPFGLWHRIALIPLSTVFKVYPDFSRIRSSESLNGIGKQSIVGLKLRKKRGDGIEFHQLRDFRDSDSIRQIDWQATSKRQKLISKEYQEEQNQHVVVMLDAGQRMKIETQFGSHFDAALNALLMLSHTVLKQGDWFSMQSFGLEERWLANVKGAQNVSRVMNHFYDLYPDECASDYTKASNNLLSKRNKRALVLLVTSLNDHDLHELLPAIRQLQKRHLVALINIENQGLKDALNMSIESNDDANAYCSALALQNQYKQNTQRLRKENVICVNSKPESLLPYMINTYLNVKQSGLL</sequence>
<dbReference type="Proteomes" id="UP001156601">
    <property type="component" value="Unassembled WGS sequence"/>
</dbReference>
<dbReference type="Pfam" id="PF01882">
    <property type="entry name" value="DUF58"/>
    <property type="match status" value="1"/>
</dbReference>
<evidence type="ECO:0000256" key="1">
    <source>
        <dbReference type="SAM" id="Phobius"/>
    </source>
</evidence>
<keyword evidence="1" id="KW-0812">Transmembrane</keyword>
<keyword evidence="1" id="KW-1133">Transmembrane helix</keyword>
<dbReference type="InterPro" id="IPR002881">
    <property type="entry name" value="DUF58"/>
</dbReference>